<dbReference type="Proteomes" id="UP000725649">
    <property type="component" value="Unassembled WGS sequence"/>
</dbReference>
<organism evidence="1 2">
    <name type="scientific">Candidatus Avelusimicrobium gallicola</name>
    <dbReference type="NCBI Taxonomy" id="2562704"/>
    <lineage>
        <taxon>Bacteria</taxon>
        <taxon>Pseudomonadati</taxon>
        <taxon>Elusimicrobiota</taxon>
        <taxon>Elusimicrobia</taxon>
        <taxon>Elusimicrobiales</taxon>
        <taxon>Elusimicrobiaceae</taxon>
        <taxon>Candidatus Avelusimicrobium</taxon>
    </lineage>
</organism>
<reference evidence="1" key="1">
    <citation type="submission" date="2019-04" db="EMBL/GenBank/DDBJ databases">
        <title>Evolution of Biomass-Degrading Anaerobic Consortia Revealed by Metagenomics.</title>
        <authorList>
            <person name="Peng X."/>
        </authorList>
    </citation>
    <scope>NUCLEOTIDE SEQUENCE</scope>
    <source>
        <strain evidence="1">SIG66</strain>
    </source>
</reference>
<comment type="caution">
    <text evidence="1">The sequence shown here is derived from an EMBL/GenBank/DDBJ whole genome shotgun (WGS) entry which is preliminary data.</text>
</comment>
<evidence type="ECO:0000313" key="2">
    <source>
        <dbReference type="Proteomes" id="UP000725649"/>
    </source>
</evidence>
<proteinExistence type="predicted"/>
<dbReference type="EMBL" id="SUVG01000003">
    <property type="protein sequence ID" value="MBE6421134.1"/>
    <property type="molecule type" value="Genomic_DNA"/>
</dbReference>
<gene>
    <name evidence="1" type="ORF">E7027_03235</name>
</gene>
<dbReference type="InterPro" id="IPR025591">
    <property type="entry name" value="RloB"/>
</dbReference>
<evidence type="ECO:0000313" key="1">
    <source>
        <dbReference type="EMBL" id="MBE6421134.1"/>
    </source>
</evidence>
<dbReference type="Pfam" id="PF13707">
    <property type="entry name" value="RloB"/>
    <property type="match status" value="1"/>
</dbReference>
<dbReference type="AlphaFoldDB" id="A0A928HE38"/>
<name>A0A928HE38_9BACT</name>
<protein>
    <submittedName>
        <fullName evidence="1">RloB domain-containing protein</fullName>
    </submittedName>
</protein>
<accession>A0A928HE38</accession>
<sequence>MKRNRSLIRRINLRQTKKPIVIITNGETEEIYFNGFKDRDSSYVLHIRRRNSAPQNLPRQVSNILQGVHLRGSSPEIWLVVDKDNFPIEKAAALTKAKKYYFAYSIPSVEIWFLLHFCYTSASMTPAQAINRLSSYLDLPYEKTKDYFELLAPHQITAINHAKKLEQHHMKQKANLLKANPYTNIYMLVEKLTRH</sequence>